<accession>T1J502</accession>
<keyword evidence="1" id="KW-0472">Membrane</keyword>
<proteinExistence type="predicted"/>
<dbReference type="AlphaFoldDB" id="T1J502"/>
<organism evidence="2 3">
    <name type="scientific">Strigamia maritima</name>
    <name type="common">European centipede</name>
    <name type="synonym">Geophilus maritimus</name>
    <dbReference type="NCBI Taxonomy" id="126957"/>
    <lineage>
        <taxon>Eukaryota</taxon>
        <taxon>Metazoa</taxon>
        <taxon>Ecdysozoa</taxon>
        <taxon>Arthropoda</taxon>
        <taxon>Myriapoda</taxon>
        <taxon>Chilopoda</taxon>
        <taxon>Pleurostigmophora</taxon>
        <taxon>Geophilomorpha</taxon>
        <taxon>Linotaeniidae</taxon>
        <taxon>Strigamia</taxon>
    </lineage>
</organism>
<keyword evidence="3" id="KW-1185">Reference proteome</keyword>
<evidence type="ECO:0000313" key="2">
    <source>
        <dbReference type="EnsemblMetazoa" id="SMAR008699-PA"/>
    </source>
</evidence>
<reference evidence="3" key="1">
    <citation type="submission" date="2011-05" db="EMBL/GenBank/DDBJ databases">
        <authorList>
            <person name="Richards S.R."/>
            <person name="Qu J."/>
            <person name="Jiang H."/>
            <person name="Jhangiani S.N."/>
            <person name="Agravi P."/>
            <person name="Goodspeed R."/>
            <person name="Gross S."/>
            <person name="Mandapat C."/>
            <person name="Jackson L."/>
            <person name="Mathew T."/>
            <person name="Pu L."/>
            <person name="Thornton R."/>
            <person name="Saada N."/>
            <person name="Wilczek-Boney K.B."/>
            <person name="Lee S."/>
            <person name="Kovar C."/>
            <person name="Wu Y."/>
            <person name="Scherer S.E."/>
            <person name="Worley K.C."/>
            <person name="Muzny D.M."/>
            <person name="Gibbs R."/>
        </authorList>
    </citation>
    <scope>NUCLEOTIDE SEQUENCE</scope>
    <source>
        <strain evidence="3">Brora</strain>
    </source>
</reference>
<keyword evidence="1" id="KW-1133">Transmembrane helix</keyword>
<dbReference type="EMBL" id="JH431850">
    <property type="status" value="NOT_ANNOTATED_CDS"/>
    <property type="molecule type" value="Genomic_DNA"/>
</dbReference>
<evidence type="ECO:0000313" key="3">
    <source>
        <dbReference type="Proteomes" id="UP000014500"/>
    </source>
</evidence>
<keyword evidence="1" id="KW-0812">Transmembrane</keyword>
<protein>
    <submittedName>
        <fullName evidence="2">Uncharacterized protein</fullName>
    </submittedName>
</protein>
<dbReference type="Proteomes" id="UP000014500">
    <property type="component" value="Unassembled WGS sequence"/>
</dbReference>
<dbReference type="HOGENOM" id="CLU_3089797_0_0_1"/>
<reference evidence="2" key="2">
    <citation type="submission" date="2015-02" db="UniProtKB">
        <authorList>
            <consortium name="EnsemblMetazoa"/>
        </authorList>
    </citation>
    <scope>IDENTIFICATION</scope>
</reference>
<sequence length="52" mass="6186">MLLCLGLIAVLLYDTVFGSAHFLFYFIYFYFAAFRMLKANKILKVELIKQTW</sequence>
<name>T1J502_STRMM</name>
<feature type="transmembrane region" description="Helical" evidence="1">
    <location>
        <begin position="6"/>
        <end position="31"/>
    </location>
</feature>
<evidence type="ECO:0000256" key="1">
    <source>
        <dbReference type="SAM" id="Phobius"/>
    </source>
</evidence>
<dbReference type="EnsemblMetazoa" id="SMAR008699-RA">
    <property type="protein sequence ID" value="SMAR008699-PA"/>
    <property type="gene ID" value="SMAR008699"/>
</dbReference>